<keyword evidence="3" id="KW-0813">Transport</keyword>
<organism evidence="5 6">
    <name type="scientific">Lacticaseibacillus camelliae DSM 22697 = JCM 13995</name>
    <dbReference type="NCBI Taxonomy" id="1423730"/>
    <lineage>
        <taxon>Bacteria</taxon>
        <taxon>Bacillati</taxon>
        <taxon>Bacillota</taxon>
        <taxon>Bacilli</taxon>
        <taxon>Lactobacillales</taxon>
        <taxon>Lactobacillaceae</taxon>
        <taxon>Lacticaseibacillus</taxon>
    </lineage>
</organism>
<name>A0A0R2F699_9LACO</name>
<dbReference type="PANTHER" id="PTHR43649:SF31">
    <property type="entry name" value="SN-GLYCEROL-3-PHOSPHATE-BINDING PERIPLASMIC PROTEIN UGPB"/>
    <property type="match status" value="1"/>
</dbReference>
<proteinExistence type="inferred from homology"/>
<dbReference type="EMBL" id="AYZJ01000039">
    <property type="protein sequence ID" value="KRN21861.1"/>
    <property type="molecule type" value="Genomic_DNA"/>
</dbReference>
<protein>
    <submittedName>
        <fullName evidence="5">Sugar ABC transporter periplasmic protein</fullName>
    </submittedName>
</protein>
<dbReference type="InterPro" id="IPR006059">
    <property type="entry name" value="SBP"/>
</dbReference>
<dbReference type="SUPFAM" id="SSF53850">
    <property type="entry name" value="Periplasmic binding protein-like II"/>
    <property type="match status" value="1"/>
</dbReference>
<keyword evidence="6" id="KW-1185">Reference proteome</keyword>
<accession>A0A0R2F699</accession>
<evidence type="ECO:0000313" key="6">
    <source>
        <dbReference type="Proteomes" id="UP000050865"/>
    </source>
</evidence>
<evidence type="ECO:0000256" key="3">
    <source>
        <dbReference type="ARBA" id="ARBA00022448"/>
    </source>
</evidence>
<keyword evidence="4" id="KW-0732">Signal</keyword>
<evidence type="ECO:0000256" key="2">
    <source>
        <dbReference type="ARBA" id="ARBA00008520"/>
    </source>
</evidence>
<dbReference type="InterPro" id="IPR050490">
    <property type="entry name" value="Bact_solute-bd_prot1"/>
</dbReference>
<comment type="subcellular location">
    <subcellularLocation>
        <location evidence="1">Cell envelope</location>
    </subcellularLocation>
</comment>
<dbReference type="Gene3D" id="3.40.190.10">
    <property type="entry name" value="Periplasmic binding protein-like II"/>
    <property type="match status" value="2"/>
</dbReference>
<dbReference type="STRING" id="1423730.FC75_GL001980"/>
<dbReference type="PATRIC" id="fig|1423730.4.peg.2060"/>
<dbReference type="Proteomes" id="UP000050865">
    <property type="component" value="Unassembled WGS sequence"/>
</dbReference>
<dbReference type="AlphaFoldDB" id="A0A0R2F699"/>
<comment type="similarity">
    <text evidence="2">Belongs to the bacterial solute-binding protein 1 family.</text>
</comment>
<dbReference type="GO" id="GO:0030313">
    <property type="term" value="C:cell envelope"/>
    <property type="evidence" value="ECO:0007669"/>
    <property type="project" value="UniProtKB-SubCell"/>
</dbReference>
<evidence type="ECO:0000256" key="4">
    <source>
        <dbReference type="ARBA" id="ARBA00022729"/>
    </source>
</evidence>
<sequence length="443" mass="48281">MASDKTPHFSYLEELNMTKRMSRVLALAVGALLTVGLVGCGNSSSQSKSEPVKITYWHRMTGSWNKAQQKTIDDFNKSQSKYKVVATSQGSYDALQQKLMAAAKSKTLPVMAQAPTTNIGDYVKNDFLIPWDSQMLHGSDKLSAAQLSDVYPSFLKAGEYKGKYYGLPYSESTQVLFYNETLMKKYNLTMPKTWDDIEKMGPALKKDGLATLAMDQSYDVQLEGMAMQAGHKLITADGKANLNAPTTLAAVDKILSLRKAGYIKTAGTDYYFTVPFSQQKAVFGIGSSSSIGSVEAPKGMKWGTATVPSFANDSVAEPLNGNDNVLFKGASKAQQQGAWAFQKFLLKKQNAAYWAKKSGYVPITKSATQSATYQNYLKANPTFKAAVDASDTAFASTVFAGYGDYRNDLMDTVDSTLTKGTAGKTAFDALQKKTEAILKENKN</sequence>
<reference evidence="5 6" key="1">
    <citation type="journal article" date="2015" name="Genome Announc.">
        <title>Expanding the biotechnology potential of lactobacilli through comparative genomics of 213 strains and associated genera.</title>
        <authorList>
            <person name="Sun Z."/>
            <person name="Harris H.M."/>
            <person name="McCann A."/>
            <person name="Guo C."/>
            <person name="Argimon S."/>
            <person name="Zhang W."/>
            <person name="Yang X."/>
            <person name="Jeffery I.B."/>
            <person name="Cooney J.C."/>
            <person name="Kagawa T.F."/>
            <person name="Liu W."/>
            <person name="Song Y."/>
            <person name="Salvetti E."/>
            <person name="Wrobel A."/>
            <person name="Rasinkangas P."/>
            <person name="Parkhill J."/>
            <person name="Rea M.C."/>
            <person name="O'Sullivan O."/>
            <person name="Ritari J."/>
            <person name="Douillard F.P."/>
            <person name="Paul Ross R."/>
            <person name="Yang R."/>
            <person name="Briner A.E."/>
            <person name="Felis G.E."/>
            <person name="de Vos W.M."/>
            <person name="Barrangou R."/>
            <person name="Klaenhammer T.R."/>
            <person name="Caufield P.W."/>
            <person name="Cui Y."/>
            <person name="Zhang H."/>
            <person name="O'Toole P.W."/>
        </authorList>
    </citation>
    <scope>NUCLEOTIDE SEQUENCE [LARGE SCALE GENOMIC DNA]</scope>
    <source>
        <strain evidence="5 6">DSM 22697</strain>
    </source>
</reference>
<dbReference type="PANTHER" id="PTHR43649">
    <property type="entry name" value="ARABINOSE-BINDING PROTEIN-RELATED"/>
    <property type="match status" value="1"/>
</dbReference>
<evidence type="ECO:0000313" key="5">
    <source>
        <dbReference type="EMBL" id="KRN21861.1"/>
    </source>
</evidence>
<comment type="caution">
    <text evidence="5">The sequence shown here is derived from an EMBL/GenBank/DDBJ whole genome shotgun (WGS) entry which is preliminary data.</text>
</comment>
<gene>
    <name evidence="5" type="ORF">FC75_GL001980</name>
</gene>
<dbReference type="Pfam" id="PF13416">
    <property type="entry name" value="SBP_bac_8"/>
    <property type="match status" value="1"/>
</dbReference>
<dbReference type="CDD" id="cd14748">
    <property type="entry name" value="PBP2_UgpB"/>
    <property type="match status" value="1"/>
</dbReference>
<evidence type="ECO:0000256" key="1">
    <source>
        <dbReference type="ARBA" id="ARBA00004196"/>
    </source>
</evidence>